<name>B0CBX3_ACAM1</name>
<protein>
    <submittedName>
        <fullName evidence="1">Uncharacterized protein</fullName>
    </submittedName>
</protein>
<dbReference type="HOGENOM" id="CLU_2021654_0_0_3"/>
<reference evidence="1 2" key="1">
    <citation type="journal article" date="2008" name="Proc. Natl. Acad. Sci. U.S.A.">
        <title>Niche adaptation and genome expansion in the chlorophyll d-producing cyanobacterium Acaryochloris marina.</title>
        <authorList>
            <person name="Swingley W.D."/>
            <person name="Chen M."/>
            <person name="Cheung P.C."/>
            <person name="Conrad A.L."/>
            <person name="Dejesa L.C."/>
            <person name="Hao J."/>
            <person name="Honchak B.M."/>
            <person name="Karbach L.E."/>
            <person name="Kurdoglu A."/>
            <person name="Lahiri S."/>
            <person name="Mastrian S.D."/>
            <person name="Miyashita H."/>
            <person name="Page L."/>
            <person name="Ramakrishna P."/>
            <person name="Satoh S."/>
            <person name="Sattley W.M."/>
            <person name="Shimada Y."/>
            <person name="Taylor H.L."/>
            <person name="Tomo T."/>
            <person name="Tsuchiya T."/>
            <person name="Wang Z.T."/>
            <person name="Raymond J."/>
            <person name="Mimuro M."/>
            <person name="Blankenship R.E."/>
            <person name="Touchman J.W."/>
        </authorList>
    </citation>
    <scope>NUCLEOTIDE SEQUENCE [LARGE SCALE GENOMIC DNA]</scope>
    <source>
        <strain evidence="2">MBIC 11017</strain>
    </source>
</reference>
<evidence type="ECO:0000313" key="2">
    <source>
        <dbReference type="Proteomes" id="UP000000268"/>
    </source>
</evidence>
<accession>B0CBX3</accession>
<dbReference type="EMBL" id="CP000828">
    <property type="protein sequence ID" value="ABW30373.1"/>
    <property type="molecule type" value="Genomic_DNA"/>
</dbReference>
<dbReference type="Proteomes" id="UP000000268">
    <property type="component" value="Chromosome"/>
</dbReference>
<sequence length="122" mass="14952">MYGAECGEIPPNYWDIIFEDYDADTFWYRVHHFKSVIRSVDETELRQAAISRKWDWDDRGFLDTCLRYFEAYIPLLEETPHHYRSEDRTTFHQWDNNIARLDLILMPSNWKYLDWTIPKQVL</sequence>
<gene>
    <name evidence="1" type="ordered locus">AM1_5417</name>
</gene>
<keyword evidence="2" id="KW-1185">Reference proteome</keyword>
<organism evidence="1 2">
    <name type="scientific">Acaryochloris marina (strain MBIC 11017)</name>
    <dbReference type="NCBI Taxonomy" id="329726"/>
    <lineage>
        <taxon>Bacteria</taxon>
        <taxon>Bacillati</taxon>
        <taxon>Cyanobacteriota</taxon>
        <taxon>Cyanophyceae</taxon>
        <taxon>Acaryochloridales</taxon>
        <taxon>Acaryochloridaceae</taxon>
        <taxon>Acaryochloris</taxon>
    </lineage>
</organism>
<evidence type="ECO:0000313" key="1">
    <source>
        <dbReference type="EMBL" id="ABW30373.1"/>
    </source>
</evidence>
<proteinExistence type="predicted"/>
<dbReference type="AlphaFoldDB" id="B0CBX3"/>
<dbReference type="KEGG" id="amr:AM1_5417"/>